<dbReference type="Pfam" id="PF05147">
    <property type="entry name" value="LANC_like"/>
    <property type="match status" value="1"/>
</dbReference>
<feature type="binding site" evidence="1">
    <location>
        <position position="1024"/>
    </location>
    <ligand>
        <name>Zn(2+)</name>
        <dbReference type="ChEBI" id="CHEBI:29105"/>
    </ligand>
</feature>
<dbReference type="RefSeq" id="WP_164652628.1">
    <property type="nucleotide sequence ID" value="NZ_JAAIJR010000014.1"/>
</dbReference>
<keyword evidence="5" id="KW-1185">Reference proteome</keyword>
<dbReference type="GO" id="GO:0046872">
    <property type="term" value="F:metal ion binding"/>
    <property type="evidence" value="ECO:0007669"/>
    <property type="project" value="UniProtKB-KW"/>
</dbReference>
<protein>
    <submittedName>
        <fullName evidence="4">Type 2 lantipeptide synthetase LanM</fullName>
    </submittedName>
</protein>
<keyword evidence="1" id="KW-0479">Metal-binding</keyword>
<dbReference type="InterPro" id="IPR007822">
    <property type="entry name" value="LANC-like"/>
</dbReference>
<evidence type="ECO:0000313" key="5">
    <source>
        <dbReference type="Proteomes" id="UP000471640"/>
    </source>
</evidence>
<dbReference type="GO" id="GO:0031179">
    <property type="term" value="P:peptide modification"/>
    <property type="evidence" value="ECO:0007669"/>
    <property type="project" value="InterPro"/>
</dbReference>
<comment type="caution">
    <text evidence="4">The sequence shown here is derived from an EMBL/GenBank/DDBJ whole genome shotgun (WGS) entry which is preliminary data.</text>
</comment>
<dbReference type="EMBL" id="JAAIJR010000014">
    <property type="protein sequence ID" value="NEX19731.1"/>
    <property type="molecule type" value="Genomic_DNA"/>
</dbReference>
<keyword evidence="1" id="KW-0862">Zinc</keyword>
<dbReference type="AlphaFoldDB" id="A0A6P1DS28"/>
<dbReference type="PIRSF" id="PIRSF037228">
    <property type="entry name" value="Lant_mod_RumM"/>
    <property type="match status" value="1"/>
</dbReference>
<proteinExistence type="predicted"/>
<name>A0A6P1DS28_9GAMM</name>
<dbReference type="NCBIfam" id="TIGR03897">
    <property type="entry name" value="lanti_2_LanM"/>
    <property type="match status" value="1"/>
</dbReference>
<dbReference type="Pfam" id="PF13575">
    <property type="entry name" value="DUF4135"/>
    <property type="match status" value="1"/>
</dbReference>
<evidence type="ECO:0000313" key="4">
    <source>
        <dbReference type="EMBL" id="NEX19731.1"/>
    </source>
</evidence>
<dbReference type="PRINTS" id="PR01950">
    <property type="entry name" value="LANCSUPER"/>
</dbReference>
<feature type="region of interest" description="Disordered" evidence="2">
    <location>
        <begin position="1117"/>
        <end position="1149"/>
    </location>
</feature>
<reference evidence="5" key="1">
    <citation type="journal article" date="2020" name="Microbiol. Resour. Announc.">
        <title>Draft Genome Sequences of Thiorhodococcus mannitoliphagus and Thiorhodococcus minor, Purple Sulfur Photosynthetic Bacteria in the Gammaproteobacterial Family Chromatiaceae.</title>
        <authorList>
            <person name="Aviles F.A."/>
            <person name="Meyer T.E."/>
            <person name="Kyndt J.A."/>
        </authorList>
    </citation>
    <scope>NUCLEOTIDE SEQUENCE [LARGE SCALE GENOMIC DNA]</scope>
    <source>
        <strain evidence="5">DSM 18266</strain>
    </source>
</reference>
<dbReference type="Proteomes" id="UP000471640">
    <property type="component" value="Unassembled WGS sequence"/>
</dbReference>
<evidence type="ECO:0000256" key="1">
    <source>
        <dbReference type="PIRSR" id="PIRSR607822-1"/>
    </source>
</evidence>
<dbReference type="InterPro" id="IPR017146">
    <property type="entry name" value="Lanti_2_LanM"/>
</dbReference>
<dbReference type="SUPFAM" id="SSF158745">
    <property type="entry name" value="LanC-like"/>
    <property type="match status" value="1"/>
</dbReference>
<dbReference type="SMART" id="SM01260">
    <property type="entry name" value="LANC_like"/>
    <property type="match status" value="1"/>
</dbReference>
<evidence type="ECO:0000259" key="3">
    <source>
        <dbReference type="Pfam" id="PF13575"/>
    </source>
</evidence>
<dbReference type="InterPro" id="IPR025410">
    <property type="entry name" value="Lant_dehyd"/>
</dbReference>
<gene>
    <name evidence="4" type="primary">lanM</name>
    <name evidence="4" type="ORF">G3480_05275</name>
</gene>
<dbReference type="CDD" id="cd04792">
    <property type="entry name" value="LanM-like"/>
    <property type="match status" value="1"/>
</dbReference>
<sequence>MLQEHALIKGIESGWQAGISRLTDTDLDALYRRALTLPERLTSLDRTAPTELASPETLDAICQAWRSALAARPASDLLEARLAWAGWRYEDLARALCDGAVPARRPEWLQAVCGLVDWTATWYAVPEPAGTAFDGRIPGAPLAFEELLAPAVDFAYRQLLGRLEGPDERLSRHLAEGSAHDLCRGLLAALTQLAEEVLFAELEARRPAGQSLVLRVRGGPALSEERGLYDRWVAELGGDGLHAVFQRYPVLARLLGTRLAQWITATAELVTRLERDWDALTEMAGQSATAQIAWIQGNLSDPHHEGRSVMVLGFADGARMLYKPRDLRLDTAFASFLDWLDAAGGGRLRAPRVLERDGYGWVEYLEPAPIQEPDGVGRFYRNAGRLMCVVHLLGGTDCHEDNLMACGEDLVLLDPETLFHRDVDLGDADVAGLADAGALGLETVLKTGFLPTWTSSLDGRGALDVSGLGSAVSVRADAPAARVSGWGAINSDLMHRVVREVRPEPGTNLPQLAGATQGIDPADYLDELLVGFREAYLACERGRDALLAAADSPLLAFRGCRSRYVFRATAVYYGLQRQLLKPANLVSGLSWGWVIEKLARAAFLVPDDQATRAMVLTEMAQMVRLDIPHFSLAVHGEPPPGPSGTAQPLLRSELASTHQFLERLGAADLRLQRELIRAAYIAQRQPVDMVFSAPAAAVALGQSEPDPLAPSVCSGEAARIAAVLEQRAMRLWGQPQWLGFRLSPAVDRWQLDLVSLGLYEGKAGIALFLAALEAVTGETRYRRLWVDALRPLRDAVDDPGVAPRLAREGLGLGAGLGGILYASAVLADLVPAEAEWLLPAAETLAGQISAEMIANDVALDLIGGSAGAILGLLALHARTGRAELLERARACAAHLERQLPARLASRAAPPAGLLTGLSHGAAGIALALGRLAACVDEPGLWTLVEALRAAEDAHFDAAATNWSDLRHGDGHFMTSWCHGAPGIALGRLGLMQLGRDADGALRQDWQAGLDCIGHTGDLGIDHLCCGNLGLTEVLLESSRVCDDAELRRAALARTAGVLQQRSDETGYRLFSVLGGQALNPGFFQGIAGIGYQLLRLVQPERLPSVLLFAAPSRSAAPARRARDSMRSGAPSGVAAPFDRRPGSGASKGLGVMARARVDTGSTAPTAVERISGSCGFLNHSQGGKNHVFK</sequence>
<accession>A0A6P1DS28</accession>
<evidence type="ECO:0000256" key="2">
    <source>
        <dbReference type="SAM" id="MobiDB-lite"/>
    </source>
</evidence>
<feature type="binding site" evidence="1">
    <location>
        <position position="977"/>
    </location>
    <ligand>
        <name>Zn(2+)</name>
        <dbReference type="ChEBI" id="CHEBI:29105"/>
    </ligand>
</feature>
<dbReference type="Gene3D" id="1.50.10.20">
    <property type="match status" value="1"/>
</dbReference>
<reference evidence="4 5" key="2">
    <citation type="submission" date="2020-02" db="EMBL/GenBank/DDBJ databases">
        <title>Genome sequences of Thiorhodococcus mannitoliphagus and Thiorhodococcus minor, purple sulfur photosynthetic bacteria in the gammaproteobacterial family, Chromatiaceae.</title>
        <authorList>
            <person name="Aviles F.A."/>
            <person name="Meyer T.E."/>
            <person name="Kyndt J.A."/>
        </authorList>
    </citation>
    <scope>NUCLEOTIDE SEQUENCE [LARGE SCALE GENOMIC DNA]</scope>
    <source>
        <strain evidence="4 5">DSM 18266</strain>
    </source>
</reference>
<feature type="domain" description="Lantibiotic biosynthesis protein dehydration" evidence="3">
    <location>
        <begin position="248"/>
        <end position="631"/>
    </location>
</feature>
<organism evidence="4 5">
    <name type="scientific">Thiorhodococcus mannitoliphagus</name>
    <dbReference type="NCBI Taxonomy" id="329406"/>
    <lineage>
        <taxon>Bacteria</taxon>
        <taxon>Pseudomonadati</taxon>
        <taxon>Pseudomonadota</taxon>
        <taxon>Gammaproteobacteria</taxon>
        <taxon>Chromatiales</taxon>
        <taxon>Chromatiaceae</taxon>
        <taxon>Thiorhodococcus</taxon>
    </lineage>
</organism>